<reference evidence="2" key="1">
    <citation type="submission" date="2014-09" db="EMBL/GenBank/DDBJ databases">
        <authorList>
            <person name="Mudge J."/>
            <person name="Ramaraj T."/>
            <person name="Lindquist I.E."/>
            <person name="Bharti A.K."/>
            <person name="Sundararajan A."/>
            <person name="Cameron C.T."/>
            <person name="Woodward J.E."/>
            <person name="May G.D."/>
            <person name="Brubaker C."/>
            <person name="Broadhvest J."/>
            <person name="Wilkins T.A."/>
        </authorList>
    </citation>
    <scope>NUCLEOTIDE SEQUENCE</scope>
    <source>
        <strain evidence="2">cv. AKA8401</strain>
    </source>
</reference>
<organism evidence="1 2">
    <name type="scientific">Gossypium arboreum</name>
    <name type="common">Tree cotton</name>
    <name type="synonym">Gossypium nanking</name>
    <dbReference type="NCBI Taxonomy" id="29729"/>
    <lineage>
        <taxon>Eukaryota</taxon>
        <taxon>Viridiplantae</taxon>
        <taxon>Streptophyta</taxon>
        <taxon>Embryophyta</taxon>
        <taxon>Tracheophyta</taxon>
        <taxon>Spermatophyta</taxon>
        <taxon>Magnoliopsida</taxon>
        <taxon>eudicotyledons</taxon>
        <taxon>Gunneridae</taxon>
        <taxon>Pentapetalae</taxon>
        <taxon>rosids</taxon>
        <taxon>malvids</taxon>
        <taxon>Malvales</taxon>
        <taxon>Malvaceae</taxon>
        <taxon>Malvoideae</taxon>
        <taxon>Gossypium</taxon>
    </lineage>
</organism>
<accession>A0A0B0PNL9</accession>
<protein>
    <submittedName>
        <fullName evidence="1">Uncharacterized protein</fullName>
    </submittedName>
</protein>
<name>A0A0B0PNL9_GOSAR</name>
<evidence type="ECO:0000313" key="1">
    <source>
        <dbReference type="EMBL" id="KHG28048.1"/>
    </source>
</evidence>
<sequence>MYKGSCSLKGDVNSRVIQKREHQYT</sequence>
<dbReference type="EMBL" id="KN443360">
    <property type="protein sequence ID" value="KHG28048.1"/>
    <property type="molecule type" value="Genomic_DNA"/>
</dbReference>
<dbReference type="AlphaFoldDB" id="A0A0B0PNL9"/>
<proteinExistence type="predicted"/>
<gene>
    <name evidence="1" type="ORF">F383_13722</name>
</gene>
<keyword evidence="2" id="KW-1185">Reference proteome</keyword>
<evidence type="ECO:0000313" key="2">
    <source>
        <dbReference type="Proteomes" id="UP000032142"/>
    </source>
</evidence>
<dbReference type="Proteomes" id="UP000032142">
    <property type="component" value="Unassembled WGS sequence"/>
</dbReference>